<dbReference type="GO" id="GO:0046872">
    <property type="term" value="F:metal ion binding"/>
    <property type="evidence" value="ECO:0007669"/>
    <property type="project" value="UniProtKB-UniRule"/>
</dbReference>
<feature type="domain" description="DNA primase large subunit C-terminal" evidence="11">
    <location>
        <begin position="310"/>
        <end position="489"/>
    </location>
</feature>
<accession>A0A4T0UC26</accession>
<dbReference type="CDD" id="cd07322">
    <property type="entry name" value="PriL_PriS_Eukaryotic"/>
    <property type="match status" value="1"/>
</dbReference>
<feature type="binding site" evidence="10">
    <location>
        <position position="398"/>
    </location>
    <ligand>
        <name>[4Fe-4S] cluster</name>
        <dbReference type="ChEBI" id="CHEBI:49883"/>
    </ligand>
</feature>
<dbReference type="InterPro" id="IPR058560">
    <property type="entry name" value="DNA_primase_C"/>
</dbReference>
<reference evidence="12 13" key="1">
    <citation type="submission" date="2019-03" db="EMBL/GenBank/DDBJ databases">
        <title>Sequencing 25 genomes of Wallemia mellicola.</title>
        <authorList>
            <person name="Gostincar C."/>
        </authorList>
    </citation>
    <scope>NUCLEOTIDE SEQUENCE [LARGE SCALE GENOMIC DNA]</scope>
    <source>
        <strain evidence="12 13">EXF-8738</strain>
    </source>
</reference>
<feature type="binding site" evidence="10">
    <location>
        <position position="319"/>
    </location>
    <ligand>
        <name>[4Fe-4S] cluster</name>
        <dbReference type="ChEBI" id="CHEBI:49883"/>
    </ligand>
</feature>
<evidence type="ECO:0000256" key="2">
    <source>
        <dbReference type="ARBA" id="ARBA00022485"/>
    </source>
</evidence>
<comment type="caution">
    <text evidence="12">The sequence shown here is derived from an EMBL/GenBank/DDBJ whole genome shotgun (WGS) entry which is preliminary data.</text>
</comment>
<evidence type="ECO:0000313" key="13">
    <source>
        <dbReference type="Proteomes" id="UP000305647"/>
    </source>
</evidence>
<feature type="binding site" evidence="10">
    <location>
        <position position="415"/>
    </location>
    <ligand>
        <name>[4Fe-4S] cluster</name>
        <dbReference type="ChEBI" id="CHEBI:49883"/>
    </ligand>
</feature>
<keyword evidence="2 9" id="KW-0004">4Fe-4S</keyword>
<feature type="binding site" evidence="10">
    <location>
        <position position="457"/>
    </location>
    <ligand>
        <name>[4Fe-4S] cluster</name>
        <dbReference type="ChEBI" id="CHEBI:49883"/>
    </ligand>
</feature>
<dbReference type="GO" id="GO:0051539">
    <property type="term" value="F:4 iron, 4 sulfur cluster binding"/>
    <property type="evidence" value="ECO:0007669"/>
    <property type="project" value="UniProtKB-UniRule"/>
</dbReference>
<dbReference type="GO" id="GO:0005658">
    <property type="term" value="C:alpha DNA polymerase:primase complex"/>
    <property type="evidence" value="ECO:0007669"/>
    <property type="project" value="UniProtKB-ARBA"/>
</dbReference>
<dbReference type="GO" id="GO:0006269">
    <property type="term" value="P:DNA replication, synthesis of primer"/>
    <property type="evidence" value="ECO:0007669"/>
    <property type="project" value="UniProtKB-KW"/>
</dbReference>
<dbReference type="PIRSF" id="PIRSF009449">
    <property type="entry name" value="DNA_primase_large_subunit"/>
    <property type="match status" value="1"/>
</dbReference>
<dbReference type="EMBL" id="SPRO01000003">
    <property type="protein sequence ID" value="TIC33971.1"/>
    <property type="molecule type" value="Genomic_DNA"/>
</dbReference>
<dbReference type="Proteomes" id="UP000305647">
    <property type="component" value="Unassembled WGS sequence"/>
</dbReference>
<name>A0A4T0UC26_9BASI</name>
<protein>
    <recommendedName>
        <fullName evidence="9">DNA primase large subunit</fullName>
    </recommendedName>
</protein>
<gene>
    <name evidence="12" type="ORF">E3Q10_00493</name>
</gene>
<evidence type="ECO:0000256" key="4">
    <source>
        <dbReference type="ARBA" id="ARBA00022705"/>
    </source>
</evidence>
<dbReference type="PANTHER" id="PTHR10537:SF3">
    <property type="entry name" value="DNA PRIMASE LARGE SUBUNIT"/>
    <property type="match status" value="1"/>
</dbReference>
<evidence type="ECO:0000259" key="11">
    <source>
        <dbReference type="Pfam" id="PF04104"/>
    </source>
</evidence>
<evidence type="ECO:0000256" key="1">
    <source>
        <dbReference type="ARBA" id="ARBA00010564"/>
    </source>
</evidence>
<evidence type="ECO:0000256" key="9">
    <source>
        <dbReference type="PIRNR" id="PIRNR009449"/>
    </source>
</evidence>
<keyword evidence="6 9" id="KW-0408">Iron</keyword>
<evidence type="ECO:0000256" key="3">
    <source>
        <dbReference type="ARBA" id="ARBA00022515"/>
    </source>
</evidence>
<dbReference type="GO" id="GO:0003677">
    <property type="term" value="F:DNA binding"/>
    <property type="evidence" value="ECO:0007669"/>
    <property type="project" value="UniProtKB-UniRule"/>
</dbReference>
<evidence type="ECO:0000256" key="6">
    <source>
        <dbReference type="ARBA" id="ARBA00023004"/>
    </source>
</evidence>
<evidence type="ECO:0000256" key="8">
    <source>
        <dbReference type="ARBA" id="ARBA00023125"/>
    </source>
</evidence>
<comment type="function">
    <text evidence="9">DNA primase is the polymerase that synthesizes small RNA primers for the Okazaki fragments made during discontinuous DNA replication.</text>
</comment>
<keyword evidence="7 9" id="KW-0411">Iron-sulfur</keyword>
<evidence type="ECO:0000256" key="5">
    <source>
        <dbReference type="ARBA" id="ARBA00022723"/>
    </source>
</evidence>
<keyword evidence="4 9" id="KW-0235">DNA replication</keyword>
<keyword evidence="8 9" id="KW-0238">DNA-binding</keyword>
<dbReference type="GO" id="GO:0006270">
    <property type="term" value="P:DNA replication initiation"/>
    <property type="evidence" value="ECO:0007669"/>
    <property type="project" value="TreeGrafter"/>
</dbReference>
<dbReference type="Pfam" id="PF26466">
    <property type="entry name" value="DNA_primase_lrg_N"/>
    <property type="match status" value="1"/>
</dbReference>
<proteinExistence type="inferred from homology"/>
<dbReference type="AlphaFoldDB" id="A0A4T0UC26"/>
<dbReference type="InterPro" id="IPR016558">
    <property type="entry name" value="DNA_primase_lsu_euk"/>
</dbReference>
<organism evidence="12 13">
    <name type="scientific">Wallemia mellicola</name>
    <dbReference type="NCBI Taxonomy" id="1708541"/>
    <lineage>
        <taxon>Eukaryota</taxon>
        <taxon>Fungi</taxon>
        <taxon>Dikarya</taxon>
        <taxon>Basidiomycota</taxon>
        <taxon>Wallemiomycotina</taxon>
        <taxon>Wallemiomycetes</taxon>
        <taxon>Wallemiales</taxon>
        <taxon>Wallemiaceae</taxon>
        <taxon>Wallemia</taxon>
    </lineage>
</organism>
<dbReference type="Gene3D" id="1.20.930.80">
    <property type="match status" value="1"/>
</dbReference>
<evidence type="ECO:0000256" key="10">
    <source>
        <dbReference type="PIRSR" id="PIRSR009449-1"/>
    </source>
</evidence>
<dbReference type="Pfam" id="PF04104">
    <property type="entry name" value="DNA_primase_lrg"/>
    <property type="match status" value="1"/>
</dbReference>
<evidence type="ECO:0000313" key="12">
    <source>
        <dbReference type="EMBL" id="TIC33971.1"/>
    </source>
</evidence>
<comment type="similarity">
    <text evidence="1 9">Belongs to the eukaryotic-type primase large subunit family.</text>
</comment>
<comment type="cofactor">
    <cofactor evidence="9">
        <name>[4Fe-4S] cluster</name>
        <dbReference type="ChEBI" id="CHEBI:49883"/>
    </cofactor>
    <text evidence="9">Binds 1 [4Fe-4S] cluster.</text>
</comment>
<keyword evidence="5 9" id="KW-0479">Metal-binding</keyword>
<sequence length="510" mass="58197">MNSLNGATNIRNNLEVENYNGLYKHRLNFYQDAPLLEVSLEEFESWAIDRLKVLAEIEASQVRNRSFQDMRTVIQTQCKKLLNLSSNTMRSSTLDAERKKDHVSHYVLRLAFCRSEELRRRFVKAETTLFRIRFDDASTSERNAFLQSLKNSQSSRIDWEEVDSIEKESLKDLLTNSNPAIAISKSGNELDKETYYKVLKASLSTQNPLTTSLGEVDTSTRIGRKTSRVFERRLRIRTNARSNIAYYELLFITVNASFRTKALPRLDEDSRLLPVLSHLSMSFLAGLSSEAFDPATYSSDRKISAESIDILAKKHFPMCMRNLHGNLQSNHHLKHFGRLQYSLFLKGIGLSVDEAIVFWRKSYGASISDDKFNKEYRYNIRHNYGLEGSRRAYPPRSCQKIITQDQPGPQDNHGCPFRHFSLDNLVPSLRATYGITDANDLNEITGAVKAQHFHVACTRVFEITHANKGVTKGDGLGNGESVNHPNRYFERSLQLSEDNSTEPMVVDASS</sequence>
<keyword evidence="3 9" id="KW-0639">Primosome</keyword>
<dbReference type="PANTHER" id="PTHR10537">
    <property type="entry name" value="DNA PRIMASE LARGE SUBUNIT"/>
    <property type="match status" value="1"/>
</dbReference>
<evidence type="ECO:0000256" key="7">
    <source>
        <dbReference type="ARBA" id="ARBA00023014"/>
    </source>
</evidence>
<dbReference type="InterPro" id="IPR007238">
    <property type="entry name" value="DNA_primase_lsu_euk/arc"/>
</dbReference>